<gene>
    <name evidence="4" type="ORF">SAMN05421748_104112</name>
</gene>
<name>A0A285HF05_9ACTN</name>
<dbReference type="Gene3D" id="3.40.50.720">
    <property type="entry name" value="NAD(P)-binding Rossmann-like Domain"/>
    <property type="match status" value="1"/>
</dbReference>
<dbReference type="InterPro" id="IPR036291">
    <property type="entry name" value="NAD(P)-bd_dom_sf"/>
</dbReference>
<dbReference type="NCBIfam" id="TIGR01777">
    <property type="entry name" value="yfcH"/>
    <property type="match status" value="1"/>
</dbReference>
<evidence type="ECO:0000256" key="1">
    <source>
        <dbReference type="ARBA" id="ARBA00009353"/>
    </source>
</evidence>
<keyword evidence="5" id="KW-1185">Reference proteome</keyword>
<sequence length="309" mass="33079">MIEPMRILMAGASGYLGTPLAQRLRDAGHDVTRLVRRPAEKPDEATWQPSQGQLDPAVVAGHDVVINLAGANIGDKRWTARYKSVLRSSRVDTTGTIARVIRLLPEADRPHTLLQASGAGWYGDTGDTPVTEEAPAGTTFLADLCRVWEAAARPAEDAGTRVVLLRTAPSLDKEGSILKPLLPLFKLGAGARLGSGKQWMPWIGLADWFGAVEFLMERDDIAGPVNLVGPELVTNAEFTRTLAGILHRPALLFVPGPAMDLAVGELGGEARRNQRVVPAVLERAGFQWTYPTVASALHAALGKEAAASH</sequence>
<evidence type="ECO:0008006" key="6">
    <source>
        <dbReference type="Google" id="ProtNLM"/>
    </source>
</evidence>
<dbReference type="AlphaFoldDB" id="A0A285HF05"/>
<dbReference type="Pfam" id="PF08338">
    <property type="entry name" value="DUF1731"/>
    <property type="match status" value="1"/>
</dbReference>
<dbReference type="InterPro" id="IPR001509">
    <property type="entry name" value="Epimerase_deHydtase"/>
</dbReference>
<accession>A0A285HF05</accession>
<dbReference type="InterPro" id="IPR013549">
    <property type="entry name" value="DUF1731"/>
</dbReference>
<dbReference type="Pfam" id="PF01370">
    <property type="entry name" value="Epimerase"/>
    <property type="match status" value="1"/>
</dbReference>
<evidence type="ECO:0000313" key="4">
    <source>
        <dbReference type="EMBL" id="SNY33291.1"/>
    </source>
</evidence>
<dbReference type="EMBL" id="OBDY01000004">
    <property type="protein sequence ID" value="SNY33291.1"/>
    <property type="molecule type" value="Genomic_DNA"/>
</dbReference>
<feature type="domain" description="NAD-dependent epimerase/dehydratase" evidence="2">
    <location>
        <begin position="7"/>
        <end position="218"/>
    </location>
</feature>
<dbReference type="SUPFAM" id="SSF51735">
    <property type="entry name" value="NAD(P)-binding Rossmann-fold domains"/>
    <property type="match status" value="1"/>
</dbReference>
<evidence type="ECO:0000259" key="3">
    <source>
        <dbReference type="Pfam" id="PF08338"/>
    </source>
</evidence>
<comment type="similarity">
    <text evidence="1">Belongs to the NAD(P)-dependent epimerase/dehydratase family. SDR39U1 subfamily.</text>
</comment>
<feature type="domain" description="DUF1731" evidence="3">
    <location>
        <begin position="254"/>
        <end position="299"/>
    </location>
</feature>
<dbReference type="InterPro" id="IPR010099">
    <property type="entry name" value="SDR39U1"/>
</dbReference>
<evidence type="ECO:0000313" key="5">
    <source>
        <dbReference type="Proteomes" id="UP000219612"/>
    </source>
</evidence>
<evidence type="ECO:0000259" key="2">
    <source>
        <dbReference type="Pfam" id="PF01370"/>
    </source>
</evidence>
<dbReference type="PANTHER" id="PTHR11092:SF0">
    <property type="entry name" value="EPIMERASE FAMILY PROTEIN SDR39U1"/>
    <property type="match status" value="1"/>
</dbReference>
<proteinExistence type="inferred from homology"/>
<reference evidence="4 5" key="1">
    <citation type="submission" date="2017-09" db="EMBL/GenBank/DDBJ databases">
        <authorList>
            <person name="Ehlers B."/>
            <person name="Leendertz F.H."/>
        </authorList>
    </citation>
    <scope>NUCLEOTIDE SEQUENCE [LARGE SCALE GENOMIC DNA]</scope>
    <source>
        <strain evidence="4 5">CGMCC 4.6857</strain>
    </source>
</reference>
<protein>
    <recommendedName>
        <fullName evidence="6">TIGR01777 family protein</fullName>
    </recommendedName>
</protein>
<dbReference type="PANTHER" id="PTHR11092">
    <property type="entry name" value="SUGAR NUCLEOTIDE EPIMERASE RELATED"/>
    <property type="match status" value="1"/>
</dbReference>
<organism evidence="4 5">
    <name type="scientific">Paractinoplanes atraurantiacus</name>
    <dbReference type="NCBI Taxonomy" id="1036182"/>
    <lineage>
        <taxon>Bacteria</taxon>
        <taxon>Bacillati</taxon>
        <taxon>Actinomycetota</taxon>
        <taxon>Actinomycetes</taxon>
        <taxon>Micromonosporales</taxon>
        <taxon>Micromonosporaceae</taxon>
        <taxon>Paractinoplanes</taxon>
    </lineage>
</organism>
<dbReference type="Proteomes" id="UP000219612">
    <property type="component" value="Unassembled WGS sequence"/>
</dbReference>